<dbReference type="Gene3D" id="1.20.1250.20">
    <property type="entry name" value="MFS general substrate transporter like domains"/>
    <property type="match status" value="2"/>
</dbReference>
<dbReference type="InParanoid" id="A0A1Y1UBZ6"/>
<feature type="transmembrane region" description="Helical" evidence="5">
    <location>
        <begin position="201"/>
        <end position="221"/>
    </location>
</feature>
<feature type="transmembrane region" description="Helical" evidence="5">
    <location>
        <begin position="275"/>
        <end position="293"/>
    </location>
</feature>
<dbReference type="Pfam" id="PF07690">
    <property type="entry name" value="MFS_1"/>
    <property type="match status" value="1"/>
</dbReference>
<evidence type="ECO:0000256" key="4">
    <source>
        <dbReference type="ARBA" id="ARBA00023136"/>
    </source>
</evidence>
<gene>
    <name evidence="7" type="ORF">BD324DRAFT_581757</name>
</gene>
<evidence type="ECO:0000256" key="3">
    <source>
        <dbReference type="ARBA" id="ARBA00022989"/>
    </source>
</evidence>
<feature type="transmembrane region" description="Helical" evidence="5">
    <location>
        <begin position="170"/>
        <end position="194"/>
    </location>
</feature>
<evidence type="ECO:0000259" key="6">
    <source>
        <dbReference type="PROSITE" id="PS50850"/>
    </source>
</evidence>
<feature type="domain" description="Major facilitator superfamily (MFS) profile" evidence="6">
    <location>
        <begin position="44"/>
        <end position="512"/>
    </location>
</feature>
<dbReference type="PANTHER" id="PTHR42718">
    <property type="entry name" value="MAJOR FACILITATOR SUPERFAMILY MULTIDRUG TRANSPORTER MFSC"/>
    <property type="match status" value="1"/>
</dbReference>
<dbReference type="InterPro" id="IPR036259">
    <property type="entry name" value="MFS_trans_sf"/>
</dbReference>
<dbReference type="GO" id="GO:0016020">
    <property type="term" value="C:membrane"/>
    <property type="evidence" value="ECO:0007669"/>
    <property type="project" value="UniProtKB-SubCell"/>
</dbReference>
<dbReference type="PANTHER" id="PTHR42718:SF27">
    <property type="entry name" value="TRANSPORTER, PUTATIVE-RELATED"/>
    <property type="match status" value="1"/>
</dbReference>
<dbReference type="EMBL" id="NBSH01000010">
    <property type="protein sequence ID" value="ORX35560.1"/>
    <property type="molecule type" value="Genomic_DNA"/>
</dbReference>
<keyword evidence="8" id="KW-1185">Reference proteome</keyword>
<evidence type="ECO:0000313" key="7">
    <source>
        <dbReference type="EMBL" id="ORX35560.1"/>
    </source>
</evidence>
<keyword evidence="3 5" id="KW-1133">Transmembrane helix</keyword>
<evidence type="ECO:0000256" key="5">
    <source>
        <dbReference type="SAM" id="Phobius"/>
    </source>
</evidence>
<feature type="transmembrane region" description="Helical" evidence="5">
    <location>
        <begin position="488"/>
        <end position="508"/>
    </location>
</feature>
<sequence length="519" mass="56167">MSTEIHEVHELVDRSRRTSLQDVTPPLQNVSSTPHSELSSFHKVFIVAQLSGIIFLFSAGNGLTIVGLPIMTSQLKIPSALAFWPTSVTSLASASTILLSGSMADVLGPTLVDRAGCVLMAIFVLAAGGVENGTQLVTVRAISGIGAAMHSAASVGIISSVLPRGRSRNIAYSCFGLSAPLGFSFGLVVGGIMIDTTGWRAGWYLFGSIMLVFCAVGFWALPRPVQRDPWRVTFKRLQQHVDWVGALLASAFMSMLSYLLATLSTDVTQIKRPESIALLCLAVVSLPLFLTWVHHQVQRGRPALIPNSFWKNLTFTTICGTIVLSFAVLNSLELFASLFFQEIQHLSPLQTSLRILPSMIVGAMLNLTIGFMVDRIPPIWIVTLSSVLCAIAPLLMAVIHPQRTYWGNAFIAQLLQPVSCDALFTVGLVVISEIFPEDKQALGGAVFNMVAQFGNALGLSIMQIVSMLVKAEREREGDPAALMSSYRASFWTMFGMMLACALWGGLGLRRTGKIGLHRD</sequence>
<feature type="transmembrane region" description="Helical" evidence="5">
    <location>
        <begin position="241"/>
        <end position="263"/>
    </location>
</feature>
<accession>A0A1Y1UBZ6</accession>
<proteinExistence type="predicted"/>
<dbReference type="GeneID" id="33555331"/>
<comment type="subcellular location">
    <subcellularLocation>
        <location evidence="1">Membrane</location>
        <topology evidence="1">Multi-pass membrane protein</topology>
    </subcellularLocation>
</comment>
<evidence type="ECO:0000256" key="2">
    <source>
        <dbReference type="ARBA" id="ARBA00022692"/>
    </source>
</evidence>
<feature type="transmembrane region" description="Helical" evidence="5">
    <location>
        <begin position="379"/>
        <end position="399"/>
    </location>
</feature>
<feature type="transmembrane region" description="Helical" evidence="5">
    <location>
        <begin position="445"/>
        <end position="468"/>
    </location>
</feature>
<keyword evidence="4 5" id="KW-0472">Membrane</keyword>
<feature type="transmembrane region" description="Helical" evidence="5">
    <location>
        <begin position="44"/>
        <end position="68"/>
    </location>
</feature>
<feature type="transmembrane region" description="Helical" evidence="5">
    <location>
        <begin position="111"/>
        <end position="130"/>
    </location>
</feature>
<dbReference type="SUPFAM" id="SSF103473">
    <property type="entry name" value="MFS general substrate transporter"/>
    <property type="match status" value="1"/>
</dbReference>
<dbReference type="RefSeq" id="XP_021869724.1">
    <property type="nucleotide sequence ID" value="XM_022013523.1"/>
</dbReference>
<reference evidence="7 8" key="1">
    <citation type="submission" date="2017-03" db="EMBL/GenBank/DDBJ databases">
        <title>Widespread Adenine N6-methylation of Active Genes in Fungi.</title>
        <authorList>
            <consortium name="DOE Joint Genome Institute"/>
            <person name="Mondo S.J."/>
            <person name="Dannebaum R.O."/>
            <person name="Kuo R.C."/>
            <person name="Louie K.B."/>
            <person name="Bewick A.J."/>
            <person name="Labutti K."/>
            <person name="Haridas S."/>
            <person name="Kuo A."/>
            <person name="Salamov A."/>
            <person name="Ahrendt S.R."/>
            <person name="Lau R."/>
            <person name="Bowen B.P."/>
            <person name="Lipzen A."/>
            <person name="Sullivan W."/>
            <person name="Andreopoulos W.B."/>
            <person name="Clum A."/>
            <person name="Lindquist E."/>
            <person name="Daum C."/>
            <person name="Northen T.R."/>
            <person name="Ramamoorthy G."/>
            <person name="Schmitz R.J."/>
            <person name="Gryganskyi A."/>
            <person name="Culley D."/>
            <person name="Magnuson J."/>
            <person name="James T.Y."/>
            <person name="O'Malley M.A."/>
            <person name="Stajich J.E."/>
            <person name="Spatafora J.W."/>
            <person name="Visel A."/>
            <person name="Grigoriev I.V."/>
        </authorList>
    </citation>
    <scope>NUCLEOTIDE SEQUENCE [LARGE SCALE GENOMIC DNA]</scope>
    <source>
        <strain evidence="7 8">NRRL Y-17943</strain>
    </source>
</reference>
<dbReference type="AlphaFoldDB" id="A0A1Y1UBZ6"/>
<dbReference type="InterPro" id="IPR020846">
    <property type="entry name" value="MFS_dom"/>
</dbReference>
<feature type="transmembrane region" description="Helical" evidence="5">
    <location>
        <begin position="137"/>
        <end position="158"/>
    </location>
</feature>
<protein>
    <submittedName>
        <fullName evidence="7">Putative MFS transporter</fullName>
    </submittedName>
</protein>
<dbReference type="GO" id="GO:0022857">
    <property type="term" value="F:transmembrane transporter activity"/>
    <property type="evidence" value="ECO:0007669"/>
    <property type="project" value="InterPro"/>
</dbReference>
<dbReference type="PROSITE" id="PS50850">
    <property type="entry name" value="MFS"/>
    <property type="match status" value="1"/>
</dbReference>
<organism evidence="7 8">
    <name type="scientific">Kockovaella imperatae</name>
    <dbReference type="NCBI Taxonomy" id="4999"/>
    <lineage>
        <taxon>Eukaryota</taxon>
        <taxon>Fungi</taxon>
        <taxon>Dikarya</taxon>
        <taxon>Basidiomycota</taxon>
        <taxon>Agaricomycotina</taxon>
        <taxon>Tremellomycetes</taxon>
        <taxon>Tremellales</taxon>
        <taxon>Cuniculitremaceae</taxon>
        <taxon>Kockovaella</taxon>
    </lineage>
</organism>
<keyword evidence="2 5" id="KW-0812">Transmembrane</keyword>
<comment type="caution">
    <text evidence="7">The sequence shown here is derived from an EMBL/GenBank/DDBJ whole genome shotgun (WGS) entry which is preliminary data.</text>
</comment>
<dbReference type="InterPro" id="IPR011701">
    <property type="entry name" value="MFS"/>
</dbReference>
<feature type="transmembrane region" description="Helical" evidence="5">
    <location>
        <begin position="352"/>
        <end position="373"/>
    </location>
</feature>
<evidence type="ECO:0000313" key="8">
    <source>
        <dbReference type="Proteomes" id="UP000193218"/>
    </source>
</evidence>
<name>A0A1Y1UBZ6_9TREE</name>
<evidence type="ECO:0000256" key="1">
    <source>
        <dbReference type="ARBA" id="ARBA00004141"/>
    </source>
</evidence>
<feature type="transmembrane region" description="Helical" evidence="5">
    <location>
        <begin position="313"/>
        <end position="340"/>
    </location>
</feature>
<dbReference type="OrthoDB" id="2589911at2759"/>
<dbReference type="Proteomes" id="UP000193218">
    <property type="component" value="Unassembled WGS sequence"/>
</dbReference>
<feature type="transmembrane region" description="Helical" evidence="5">
    <location>
        <begin position="80"/>
        <end position="99"/>
    </location>
</feature>